<evidence type="ECO:0000313" key="4">
    <source>
        <dbReference type="Proteomes" id="UP001596099"/>
    </source>
</evidence>
<sequence>MSLTTPIRRLGEKFADWAMRYMPDPYVFVIVLTVLASLAAFPLELQETGGLVPAVSGIFDAWYGGVWTFLTFMAQFAVILMTGDAIAKSPAVTRLLERIAKLPKSQASAVAFTSFVAMVAALISWGLGLIVGAVMARQVTYQAQKKGLNLHYPLVAAAGYTALMIWHSGLTSSSGLFMASLTEDQTEFLEYAPNGIPVTETIGSLANLSTVVLLLLVIPLVMASLHPRDEDDIRGLPDSVMDEMTPDDPTPDGGETASADPVEPTATERLTPADRLNTSVVLTLLIAVFPAYYFVNSWFFSGDGLAGLSLNSINAFFLFSAILLWKTPEGIVEQMEDSVKNVSGIIFQFPFYAGISGIVTGTALGLAVADFFASVSTPLTWPVLGLMSTGLVNFFVPSGGGQWAAQGPILLETTQQLGMPVSTAVILEMMGDQLTNMIQPFWALPLLALADLRARDIIGYSTVAMLVGFVIMATTLTVFLGLPHA</sequence>
<feature type="transmembrane region" description="Helical" evidence="2">
    <location>
        <begin position="205"/>
        <end position="225"/>
    </location>
</feature>
<reference evidence="3 4" key="1">
    <citation type="journal article" date="2019" name="Int. J. Syst. Evol. Microbiol.">
        <title>The Global Catalogue of Microorganisms (GCM) 10K type strain sequencing project: providing services to taxonomists for standard genome sequencing and annotation.</title>
        <authorList>
            <consortium name="The Broad Institute Genomics Platform"/>
            <consortium name="The Broad Institute Genome Sequencing Center for Infectious Disease"/>
            <person name="Wu L."/>
            <person name="Ma J."/>
        </authorList>
    </citation>
    <scope>NUCLEOTIDE SEQUENCE [LARGE SCALE GENOMIC DNA]</scope>
    <source>
        <strain evidence="3 4">CGMCC 1.12543</strain>
    </source>
</reference>
<feature type="transmembrane region" description="Helical" evidence="2">
    <location>
        <begin position="457"/>
        <end position="482"/>
    </location>
</feature>
<dbReference type="PANTHER" id="PTHR41983">
    <property type="entry name" value="SHORT-CHAIN FATTY ACID TRANSPORTER-RELATED"/>
    <property type="match status" value="1"/>
</dbReference>
<dbReference type="PANTHER" id="PTHR41983:SF2">
    <property type="entry name" value="SHORT-CHAIN FATTY ACID TRANSPORTER-RELATED"/>
    <property type="match status" value="1"/>
</dbReference>
<dbReference type="Pfam" id="PF02667">
    <property type="entry name" value="SCFA_trans"/>
    <property type="match status" value="1"/>
</dbReference>
<accession>A0ABD5RJV9</accession>
<dbReference type="EMBL" id="JBHSQH010000001">
    <property type="protein sequence ID" value="MFC5970588.1"/>
    <property type="molecule type" value="Genomic_DNA"/>
</dbReference>
<gene>
    <name evidence="3" type="ORF">ACFPYI_04515</name>
</gene>
<evidence type="ECO:0000256" key="1">
    <source>
        <dbReference type="SAM" id="MobiDB-lite"/>
    </source>
</evidence>
<protein>
    <submittedName>
        <fullName evidence="3">TIGR00366 family protein</fullName>
    </submittedName>
</protein>
<keyword evidence="2" id="KW-1133">Transmembrane helix</keyword>
<dbReference type="Proteomes" id="UP001596099">
    <property type="component" value="Unassembled WGS sequence"/>
</dbReference>
<feature type="transmembrane region" description="Helical" evidence="2">
    <location>
        <begin position="66"/>
        <end position="87"/>
    </location>
</feature>
<organism evidence="3 4">
    <name type="scientific">Halomarina salina</name>
    <dbReference type="NCBI Taxonomy" id="1872699"/>
    <lineage>
        <taxon>Archaea</taxon>
        <taxon>Methanobacteriati</taxon>
        <taxon>Methanobacteriota</taxon>
        <taxon>Stenosarchaea group</taxon>
        <taxon>Halobacteria</taxon>
        <taxon>Halobacteriales</taxon>
        <taxon>Natronomonadaceae</taxon>
        <taxon>Halomarina</taxon>
    </lineage>
</organism>
<evidence type="ECO:0000313" key="3">
    <source>
        <dbReference type="EMBL" id="MFC5970588.1"/>
    </source>
</evidence>
<feature type="transmembrane region" description="Helical" evidence="2">
    <location>
        <begin position="346"/>
        <end position="373"/>
    </location>
</feature>
<comment type="caution">
    <text evidence="3">The sequence shown here is derived from an EMBL/GenBank/DDBJ whole genome shotgun (WGS) entry which is preliminary data.</text>
</comment>
<dbReference type="InterPro" id="IPR006160">
    <property type="entry name" value="SCFA_transpt_AtoE"/>
</dbReference>
<keyword evidence="2" id="KW-0812">Transmembrane</keyword>
<evidence type="ECO:0000256" key="2">
    <source>
        <dbReference type="SAM" id="Phobius"/>
    </source>
</evidence>
<feature type="region of interest" description="Disordered" evidence="1">
    <location>
        <begin position="234"/>
        <end position="270"/>
    </location>
</feature>
<dbReference type="RefSeq" id="WP_247420091.1">
    <property type="nucleotide sequence ID" value="NZ_JALLGW010000002.1"/>
</dbReference>
<feature type="compositionally biased region" description="Acidic residues" evidence="1">
    <location>
        <begin position="240"/>
        <end position="250"/>
    </location>
</feature>
<feature type="transmembrane region" description="Helical" evidence="2">
    <location>
        <begin position="26"/>
        <end position="45"/>
    </location>
</feature>
<dbReference type="AlphaFoldDB" id="A0ABD5RJV9"/>
<feature type="transmembrane region" description="Helical" evidence="2">
    <location>
        <begin position="305"/>
        <end position="325"/>
    </location>
</feature>
<feature type="transmembrane region" description="Helical" evidence="2">
    <location>
        <begin position="379"/>
        <end position="396"/>
    </location>
</feature>
<feature type="transmembrane region" description="Helical" evidence="2">
    <location>
        <begin position="279"/>
        <end position="299"/>
    </location>
</feature>
<keyword evidence="2" id="KW-0472">Membrane</keyword>
<proteinExistence type="predicted"/>
<feature type="transmembrane region" description="Helical" evidence="2">
    <location>
        <begin position="107"/>
        <end position="136"/>
    </location>
</feature>
<name>A0ABD5RJV9_9EURY</name>
<feature type="transmembrane region" description="Helical" evidence="2">
    <location>
        <begin position="148"/>
        <end position="168"/>
    </location>
</feature>
<keyword evidence="4" id="KW-1185">Reference proteome</keyword>